<proteinExistence type="predicted"/>
<accession>A0AAE9GTK6</accession>
<evidence type="ECO:0000313" key="1">
    <source>
        <dbReference type="EMBL" id="UOL50890.1"/>
    </source>
</evidence>
<organism evidence="1 2">
    <name type="scientific">Pseudomonas phage SoKa</name>
    <dbReference type="NCBI Taxonomy" id="2930393"/>
    <lineage>
        <taxon>Viruses</taxon>
        <taxon>Duplodnaviria</taxon>
        <taxon>Heunggongvirae</taxon>
        <taxon>Uroviricota</taxon>
        <taxon>Caudoviricetes</taxon>
        <taxon>Autographivirales</taxon>
        <taxon>Autonotataviridae</taxon>
        <taxon>Bifseptvirus</taxon>
        <taxon>Bifseptvirus SoKa</taxon>
    </lineage>
</organism>
<evidence type="ECO:0000313" key="2">
    <source>
        <dbReference type="Proteomes" id="UP000831170"/>
    </source>
</evidence>
<dbReference type="EMBL" id="OM962999">
    <property type="protein sequence ID" value="UOL50890.1"/>
    <property type="molecule type" value="Genomic_DNA"/>
</dbReference>
<protein>
    <submittedName>
        <fullName evidence="1">Uncharacterized protein</fullName>
    </submittedName>
</protein>
<sequence>MILVGASSPGHKESAVPPCALRRMSGALIREGWPWGICSAAVDVDGASMGPVSRAVNTFVIWAATKVQGTAIQGCEALRTRTRRQ</sequence>
<gene>
    <name evidence="1" type="ORF">SoKa_gp42</name>
</gene>
<reference evidence="1 2" key="1">
    <citation type="submission" date="2022-03" db="EMBL/GenBank/DDBJ databases">
        <authorList>
            <person name="Oueslati M."/>
            <person name="Holtappels D."/>
            <person name="Wagemans J."/>
        </authorList>
    </citation>
    <scope>NUCLEOTIDE SEQUENCE [LARGE SCALE GENOMIC DNA]</scope>
</reference>
<name>A0AAE9GTK6_9CAUD</name>
<dbReference type="Proteomes" id="UP000831170">
    <property type="component" value="Segment"/>
</dbReference>
<keyword evidence="2" id="KW-1185">Reference proteome</keyword>